<reference evidence="1 2" key="1">
    <citation type="submission" date="2018-09" db="EMBL/GenBank/DDBJ databases">
        <title>The draft genome of Acinetobacter spp. strains.</title>
        <authorList>
            <person name="Qin J."/>
            <person name="Feng Y."/>
            <person name="Zong Z."/>
        </authorList>
    </citation>
    <scope>NUCLEOTIDE SEQUENCE [LARGE SCALE GENOMIC DNA]</scope>
    <source>
        <strain evidence="1 2">WCHAc060002</strain>
    </source>
</reference>
<dbReference type="AlphaFoldDB" id="A0A3A8FW46"/>
<sequence>MIVLKKNGKYLAYKKIDDDYEYSDLSEVTAIDQSGYYWTSDYEQAKYFMSKDDVAFFMVRKTGEFWQGAVVANE</sequence>
<accession>A0A3A8FW46</accession>
<organism evidence="1 2">
    <name type="scientific">Acinetobacter cumulans</name>
    <dbReference type="NCBI Taxonomy" id="2136182"/>
    <lineage>
        <taxon>Bacteria</taxon>
        <taxon>Pseudomonadati</taxon>
        <taxon>Pseudomonadota</taxon>
        <taxon>Gammaproteobacteria</taxon>
        <taxon>Moraxellales</taxon>
        <taxon>Moraxellaceae</taxon>
        <taxon>Acinetobacter</taxon>
    </lineage>
</organism>
<proteinExistence type="predicted"/>
<dbReference type="EMBL" id="RAXZ01000016">
    <property type="protein sequence ID" value="RKG51175.1"/>
    <property type="molecule type" value="Genomic_DNA"/>
</dbReference>
<evidence type="ECO:0000313" key="1">
    <source>
        <dbReference type="EMBL" id="RKG51175.1"/>
    </source>
</evidence>
<protein>
    <submittedName>
        <fullName evidence="1">Uncharacterized protein</fullName>
    </submittedName>
</protein>
<name>A0A3A8FW46_9GAMM</name>
<dbReference type="RefSeq" id="WP_120367803.1">
    <property type="nucleotide sequence ID" value="NZ_RAXZ01000016.1"/>
</dbReference>
<evidence type="ECO:0000313" key="2">
    <source>
        <dbReference type="Proteomes" id="UP000281084"/>
    </source>
</evidence>
<gene>
    <name evidence="1" type="ORF">D7V64_11775</name>
</gene>
<comment type="caution">
    <text evidence="1">The sequence shown here is derived from an EMBL/GenBank/DDBJ whole genome shotgun (WGS) entry which is preliminary data.</text>
</comment>
<dbReference type="Proteomes" id="UP000281084">
    <property type="component" value="Unassembled WGS sequence"/>
</dbReference>